<dbReference type="Gramene" id="Mp2g10510.2">
    <property type="protein sequence ID" value="Mp2g10510.2.cds1"/>
    <property type="gene ID" value="Mp2g10510"/>
</dbReference>
<protein>
    <recommendedName>
        <fullName evidence="6">Alkyl transferase</fullName>
    </recommendedName>
</protein>
<evidence type="ECO:0000313" key="4">
    <source>
        <dbReference type="EMBL" id="PTQ43681.1"/>
    </source>
</evidence>
<keyword evidence="2" id="KW-0808">Transferase</keyword>
<keyword evidence="5" id="KW-1185">Reference proteome</keyword>
<comment type="similarity">
    <text evidence="1">Belongs to the UPP synthase family.</text>
</comment>
<organism evidence="4 5">
    <name type="scientific">Marchantia polymorpha</name>
    <name type="common">Common liverwort</name>
    <name type="synonym">Marchantia aquatica</name>
    <dbReference type="NCBI Taxonomy" id="3197"/>
    <lineage>
        <taxon>Eukaryota</taxon>
        <taxon>Viridiplantae</taxon>
        <taxon>Streptophyta</taxon>
        <taxon>Embryophyta</taxon>
        <taxon>Marchantiophyta</taxon>
        <taxon>Marchantiopsida</taxon>
        <taxon>Marchantiidae</taxon>
        <taxon>Marchantiales</taxon>
        <taxon>Marchantiaceae</taxon>
        <taxon>Marchantia</taxon>
    </lineage>
</organism>
<proteinExistence type="inferred from homology"/>
<dbReference type="Proteomes" id="UP000244005">
    <property type="component" value="Unassembled WGS sequence"/>
</dbReference>
<dbReference type="OMA" id="CAERRNI"/>
<dbReference type="PANTHER" id="PTHR10291:SF43">
    <property type="entry name" value="DEHYDRODOLICHYL DIPHOSPHATE SYNTHASE COMPLEX SUBUNIT DHDDS"/>
    <property type="match status" value="1"/>
</dbReference>
<dbReference type="EMBL" id="KZ772695">
    <property type="protein sequence ID" value="PTQ43680.1"/>
    <property type="molecule type" value="Genomic_DNA"/>
</dbReference>
<gene>
    <name evidence="4" type="ORF">MARPO_0023s0020</name>
</gene>
<dbReference type="GO" id="GO:0016094">
    <property type="term" value="P:polyprenol biosynthetic process"/>
    <property type="evidence" value="ECO:0000318"/>
    <property type="project" value="GO_Central"/>
</dbReference>
<dbReference type="HAMAP" id="MF_01139">
    <property type="entry name" value="ISPT"/>
    <property type="match status" value="1"/>
</dbReference>
<dbReference type="CDD" id="cd00475">
    <property type="entry name" value="Cis_IPPS"/>
    <property type="match status" value="1"/>
</dbReference>
<dbReference type="Pfam" id="PF01255">
    <property type="entry name" value="Prenyltransf"/>
    <property type="match status" value="2"/>
</dbReference>
<name>A0A2R6XC40_MARPO</name>
<dbReference type="InterPro" id="IPR036424">
    <property type="entry name" value="UPP_synth-like_sf"/>
</dbReference>
<dbReference type="GO" id="GO:0016765">
    <property type="term" value="F:transferase activity, transferring alkyl or aryl (other than methyl) groups"/>
    <property type="evidence" value="ECO:0007669"/>
    <property type="project" value="InterPro"/>
</dbReference>
<evidence type="ECO:0008006" key="6">
    <source>
        <dbReference type="Google" id="ProtNLM"/>
    </source>
</evidence>
<reference evidence="5" key="1">
    <citation type="journal article" date="2017" name="Cell">
        <title>Insights into land plant evolution garnered from the Marchantia polymorpha genome.</title>
        <authorList>
            <person name="Bowman J.L."/>
            <person name="Kohchi T."/>
            <person name="Yamato K.T."/>
            <person name="Jenkins J."/>
            <person name="Shu S."/>
            <person name="Ishizaki K."/>
            <person name="Yamaoka S."/>
            <person name="Nishihama R."/>
            <person name="Nakamura Y."/>
            <person name="Berger F."/>
            <person name="Adam C."/>
            <person name="Aki S.S."/>
            <person name="Althoff F."/>
            <person name="Araki T."/>
            <person name="Arteaga-Vazquez M.A."/>
            <person name="Balasubrmanian S."/>
            <person name="Barry K."/>
            <person name="Bauer D."/>
            <person name="Boehm C.R."/>
            <person name="Briginshaw L."/>
            <person name="Caballero-Perez J."/>
            <person name="Catarino B."/>
            <person name="Chen F."/>
            <person name="Chiyoda S."/>
            <person name="Chovatia M."/>
            <person name="Davies K.M."/>
            <person name="Delmans M."/>
            <person name="Demura T."/>
            <person name="Dierschke T."/>
            <person name="Dolan L."/>
            <person name="Dorantes-Acosta A.E."/>
            <person name="Eklund D.M."/>
            <person name="Florent S.N."/>
            <person name="Flores-Sandoval E."/>
            <person name="Fujiyama A."/>
            <person name="Fukuzawa H."/>
            <person name="Galik B."/>
            <person name="Grimanelli D."/>
            <person name="Grimwood J."/>
            <person name="Grossniklaus U."/>
            <person name="Hamada T."/>
            <person name="Haseloff J."/>
            <person name="Hetherington A.J."/>
            <person name="Higo A."/>
            <person name="Hirakawa Y."/>
            <person name="Hundley H.N."/>
            <person name="Ikeda Y."/>
            <person name="Inoue K."/>
            <person name="Inoue S.I."/>
            <person name="Ishida S."/>
            <person name="Jia Q."/>
            <person name="Kakita M."/>
            <person name="Kanazawa T."/>
            <person name="Kawai Y."/>
            <person name="Kawashima T."/>
            <person name="Kennedy M."/>
            <person name="Kinose K."/>
            <person name="Kinoshita T."/>
            <person name="Kohara Y."/>
            <person name="Koide E."/>
            <person name="Komatsu K."/>
            <person name="Kopischke S."/>
            <person name="Kubo M."/>
            <person name="Kyozuka J."/>
            <person name="Lagercrantz U."/>
            <person name="Lin S.S."/>
            <person name="Lindquist E."/>
            <person name="Lipzen A.M."/>
            <person name="Lu C.W."/>
            <person name="De Luna E."/>
            <person name="Martienssen R.A."/>
            <person name="Minamino N."/>
            <person name="Mizutani M."/>
            <person name="Mizutani M."/>
            <person name="Mochizuki N."/>
            <person name="Monte I."/>
            <person name="Mosher R."/>
            <person name="Nagasaki H."/>
            <person name="Nakagami H."/>
            <person name="Naramoto S."/>
            <person name="Nishitani K."/>
            <person name="Ohtani M."/>
            <person name="Okamoto T."/>
            <person name="Okumura M."/>
            <person name="Phillips J."/>
            <person name="Pollak B."/>
            <person name="Reinders A."/>
            <person name="Rovekamp M."/>
            <person name="Sano R."/>
            <person name="Sawa S."/>
            <person name="Schmid M.W."/>
            <person name="Shirakawa M."/>
            <person name="Solano R."/>
            <person name="Spunde A."/>
            <person name="Suetsugu N."/>
            <person name="Sugano S."/>
            <person name="Sugiyama A."/>
            <person name="Sun R."/>
            <person name="Suzuki Y."/>
            <person name="Takenaka M."/>
            <person name="Takezawa D."/>
            <person name="Tomogane H."/>
            <person name="Tsuzuki M."/>
            <person name="Ueda T."/>
            <person name="Umeda M."/>
            <person name="Ward J.M."/>
            <person name="Watanabe Y."/>
            <person name="Yazaki K."/>
            <person name="Yokoyama R."/>
            <person name="Yoshitake Y."/>
            <person name="Yotsui I."/>
            <person name="Zachgo S."/>
            <person name="Schmutz J."/>
        </authorList>
    </citation>
    <scope>NUCLEOTIDE SEQUENCE [LARGE SCALE GENOMIC DNA]</scope>
    <source>
        <strain evidence="5">Tak-1</strain>
    </source>
</reference>
<dbReference type="Gramene" id="Mp2g10510.1">
    <property type="protein sequence ID" value="Mp2g10510.1.cds1"/>
    <property type="gene ID" value="Mp2g10510"/>
</dbReference>
<dbReference type="SUPFAM" id="SSF64005">
    <property type="entry name" value="Undecaprenyl diphosphate synthase"/>
    <property type="match status" value="2"/>
</dbReference>
<dbReference type="InterPro" id="IPR001441">
    <property type="entry name" value="UPP_synth-like"/>
</dbReference>
<dbReference type="NCBIfam" id="TIGR00055">
    <property type="entry name" value="uppS"/>
    <property type="match status" value="1"/>
</dbReference>
<sequence>MEEANPASFSPLSSLISLYSSVCGYFCRWFLRILAVGPIPEHIAIIMDGNRRYADRTRINRSMGHLHGYDRLIGTLENCLQLGVKYVTVYAFSIDNFQRPADEVSALMNLMEEKLDHLCNSSRLTKEFGVRVQVLGDLSLLPSNVRAAAERAMVATKQNRSVVLNICVAYTSTAEIVHSIQEIRDRFCTSLSRSVLDNAKDSTHDWSAQAESGDWNVLYKPKQDYRPAVNNDYQHSREIDALCSKSSPVHLEVRNKERTDYVLHETMSNKTPAVCSESRLRSRKNGRVRDEALGSQATLENGSRKGEEPPSRMVIGHTFFSEQLPVSEVTDESENWESKKVLPLNLDFITVKEIDCHLYTAGCPPPDILIRTSGETRLSNFLLWQCAASHLAFCKVLWPEFSLRHLIWIILDYQRSIADLEKQRRLEEELLS</sequence>
<dbReference type="AlphaFoldDB" id="A0A2R6XC40"/>
<dbReference type="EMBL" id="KZ772695">
    <property type="protein sequence ID" value="PTQ43681.1"/>
    <property type="molecule type" value="Genomic_DNA"/>
</dbReference>
<evidence type="ECO:0000256" key="1">
    <source>
        <dbReference type="ARBA" id="ARBA00005432"/>
    </source>
</evidence>
<accession>A0A2R6XC40</accession>
<dbReference type="GO" id="GO:0005783">
    <property type="term" value="C:endoplasmic reticulum"/>
    <property type="evidence" value="ECO:0000318"/>
    <property type="project" value="GO_Central"/>
</dbReference>
<dbReference type="PROSITE" id="PS01066">
    <property type="entry name" value="UPP_SYNTHASE"/>
    <property type="match status" value="1"/>
</dbReference>
<dbReference type="InterPro" id="IPR018520">
    <property type="entry name" value="UPP_synth-like_CS"/>
</dbReference>
<evidence type="ECO:0000256" key="2">
    <source>
        <dbReference type="ARBA" id="ARBA00022679"/>
    </source>
</evidence>
<feature type="region of interest" description="Disordered" evidence="3">
    <location>
        <begin position="273"/>
        <end position="310"/>
    </location>
</feature>
<evidence type="ECO:0000313" key="5">
    <source>
        <dbReference type="Proteomes" id="UP000244005"/>
    </source>
</evidence>
<evidence type="ECO:0000256" key="3">
    <source>
        <dbReference type="SAM" id="MobiDB-lite"/>
    </source>
</evidence>
<reference evidence="4" key="2">
    <citation type="submission" date="2017-12" db="EMBL/GenBank/DDBJ databases">
        <title>WGS assembly of Marchantia polymorpha.</title>
        <authorList>
            <person name="Bowman J.L."/>
            <person name="Kohchi T."/>
            <person name="Yamato K.T."/>
            <person name="Jenkins J."/>
            <person name="Shu S."/>
            <person name="Ishizaki K."/>
            <person name="Yamaoka S."/>
            <person name="Nishihama R."/>
            <person name="Nakamura Y."/>
            <person name="Berger F."/>
            <person name="Adam C."/>
            <person name="Aki S.S."/>
            <person name="Althoff F."/>
            <person name="Araki T."/>
            <person name="Arteaga-Vazquez M.A."/>
            <person name="Balasubrmanian S."/>
            <person name="Bauer D."/>
            <person name="Boehm C.R."/>
            <person name="Briginshaw L."/>
            <person name="Caballero-Perez J."/>
            <person name="Catarino B."/>
            <person name="Chen F."/>
            <person name="Chiyoda S."/>
            <person name="Chovatia M."/>
            <person name="Davies K.M."/>
            <person name="Delmans M."/>
            <person name="Demura T."/>
            <person name="Dierschke T."/>
            <person name="Dolan L."/>
            <person name="Dorantes-Acosta A.E."/>
            <person name="Eklund D.M."/>
            <person name="Florent S.N."/>
            <person name="Flores-Sandoval E."/>
            <person name="Fujiyama A."/>
            <person name="Fukuzawa H."/>
            <person name="Galik B."/>
            <person name="Grimanelli D."/>
            <person name="Grimwood J."/>
            <person name="Grossniklaus U."/>
            <person name="Hamada T."/>
            <person name="Haseloff J."/>
            <person name="Hetherington A.J."/>
            <person name="Higo A."/>
            <person name="Hirakawa Y."/>
            <person name="Hundley H.N."/>
            <person name="Ikeda Y."/>
            <person name="Inoue K."/>
            <person name="Inoue S."/>
            <person name="Ishida S."/>
            <person name="Jia Q."/>
            <person name="Kakita M."/>
            <person name="Kanazawa T."/>
            <person name="Kawai Y."/>
            <person name="Kawashima T."/>
            <person name="Kennedy M."/>
            <person name="Kinose K."/>
            <person name="Kinoshita T."/>
            <person name="Kohara Y."/>
            <person name="Koide E."/>
            <person name="Komatsu K."/>
            <person name="Kopischke S."/>
            <person name="Kubo M."/>
            <person name="Kyozuka J."/>
            <person name="Lagercrantz U."/>
            <person name="Lin S.S."/>
            <person name="Lindquist E."/>
            <person name="Lipzen A.M."/>
            <person name="Lu C."/>
            <person name="Luna E.D."/>
            <person name="Martienssen R.A."/>
            <person name="Minamino N."/>
            <person name="Mizutani M."/>
            <person name="Mizutani M."/>
            <person name="Mochizuki N."/>
            <person name="Monte I."/>
            <person name="Mosher R."/>
            <person name="Nagasaki H."/>
            <person name="Nakagami H."/>
            <person name="Naramoto S."/>
            <person name="Nishitani K."/>
            <person name="Ohtani M."/>
            <person name="Okamoto T."/>
            <person name="Okumura M."/>
            <person name="Phillips J."/>
            <person name="Pollak B."/>
            <person name="Reinders A."/>
            <person name="Roevekamp M."/>
            <person name="Sano R."/>
            <person name="Sawa S."/>
            <person name="Schmid M.W."/>
            <person name="Shirakawa M."/>
            <person name="Solano R."/>
            <person name="Spunde A."/>
            <person name="Suetsugu N."/>
            <person name="Sugano S."/>
            <person name="Sugiyama A."/>
            <person name="Sun R."/>
            <person name="Suzuki Y."/>
            <person name="Takenaka M."/>
            <person name="Takezawa D."/>
            <person name="Tomogane H."/>
            <person name="Tsuzuki M."/>
            <person name="Ueda T."/>
            <person name="Umeda M."/>
            <person name="Ward J.M."/>
            <person name="Watanabe Y."/>
            <person name="Yazaki K."/>
            <person name="Yokoyama R."/>
            <person name="Yoshitake Y."/>
            <person name="Yotsui I."/>
            <person name="Zachgo S."/>
            <person name="Schmutz J."/>
        </authorList>
    </citation>
    <scope>NUCLEOTIDE SEQUENCE [LARGE SCALE GENOMIC DNA]</scope>
    <source>
        <strain evidence="4">Tak-1</strain>
    </source>
</reference>
<dbReference type="Gene3D" id="3.40.1180.10">
    <property type="entry name" value="Decaprenyl diphosphate synthase-like"/>
    <property type="match status" value="1"/>
</dbReference>
<dbReference type="PANTHER" id="PTHR10291">
    <property type="entry name" value="DEHYDRODOLICHYL DIPHOSPHATE SYNTHASE FAMILY MEMBER"/>
    <property type="match status" value="1"/>
</dbReference>
<dbReference type="OrthoDB" id="4173905at2759"/>